<accession>A0AAF0CST7</accession>
<dbReference type="Proteomes" id="UP001218638">
    <property type="component" value="Chromosome"/>
</dbReference>
<keyword evidence="1 3" id="KW-0808">Transferase</keyword>
<keyword evidence="4" id="KW-1185">Reference proteome</keyword>
<dbReference type="GO" id="GO:0016757">
    <property type="term" value="F:glycosyltransferase activity"/>
    <property type="evidence" value="ECO:0007669"/>
    <property type="project" value="UniProtKB-KW"/>
</dbReference>
<evidence type="ECO:0000259" key="2">
    <source>
        <dbReference type="Pfam" id="PF00534"/>
    </source>
</evidence>
<gene>
    <name evidence="3" type="ORF">PXH66_11210</name>
</gene>
<dbReference type="Pfam" id="PF00534">
    <property type="entry name" value="Glycos_transf_1"/>
    <property type="match status" value="1"/>
</dbReference>
<proteinExistence type="predicted"/>
<protein>
    <submittedName>
        <fullName evidence="3">Glycosyltransferase</fullName>
        <ecNumber evidence="3">2.4.-.-</ecNumber>
    </submittedName>
</protein>
<keyword evidence="3" id="KW-0328">Glycosyltransferase</keyword>
<name>A0AAF0CST7_9BACT</name>
<evidence type="ECO:0000313" key="3">
    <source>
        <dbReference type="EMBL" id="WED67417.1"/>
    </source>
</evidence>
<dbReference type="Gene3D" id="3.40.50.2000">
    <property type="entry name" value="Glycogen Phosphorylase B"/>
    <property type="match status" value="1"/>
</dbReference>
<sequence length="398" mass="44804">MLLYDLSHTSHSPARTGVQRVALELRRNLRIQTEVTEITHDPWMQCWRPLEAWEQHALDHPPRSVKRRSARWPLGAQLRGWWRRRTRTDTTRTVLPSEISAILCPEIFTARTGSCLPELFAATDAPRVALFHDAISLRLPDLTPRGNVGRFPGYLQELMQFDGIAAISEDSRQSLLDYWKWADWGHGPEVVALPLACDHLTMNRPEIPIPAGTRPHILSVGSLEGRKNHLTLLTACEQLWDCGIDFELSIFGGLQRETGTRALTKIRELQNAGRPLHYSGWLPDAELRAAYHRCAFTVYPSIMEGFGLPIWESLLHGKACVCADHGAVAESARGGGCLMTDTANAEALADAMQSLLTDSVRLNSLTAEARHRQPPRWEDYTRQLLEWITTLPRHSKAG</sequence>
<dbReference type="RefSeq" id="WP_330931572.1">
    <property type="nucleotide sequence ID" value="NZ_CP119075.1"/>
</dbReference>
<dbReference type="KEGG" id="slom:PXH66_11210"/>
<dbReference type="EC" id="2.4.-.-" evidence="3"/>
<dbReference type="InterPro" id="IPR001296">
    <property type="entry name" value="Glyco_trans_1"/>
</dbReference>
<dbReference type="PANTHER" id="PTHR46401">
    <property type="entry name" value="GLYCOSYLTRANSFERASE WBBK-RELATED"/>
    <property type="match status" value="1"/>
</dbReference>
<feature type="domain" description="Glycosyl transferase family 1" evidence="2">
    <location>
        <begin position="212"/>
        <end position="371"/>
    </location>
</feature>
<dbReference type="EMBL" id="CP119075">
    <property type="protein sequence ID" value="WED67417.1"/>
    <property type="molecule type" value="Genomic_DNA"/>
</dbReference>
<evidence type="ECO:0000313" key="4">
    <source>
        <dbReference type="Proteomes" id="UP001218638"/>
    </source>
</evidence>
<dbReference type="SUPFAM" id="SSF53756">
    <property type="entry name" value="UDP-Glycosyltransferase/glycogen phosphorylase"/>
    <property type="match status" value="1"/>
</dbReference>
<organism evidence="3 4">
    <name type="scientific">Synoicihabitans lomoniglobus</name>
    <dbReference type="NCBI Taxonomy" id="2909285"/>
    <lineage>
        <taxon>Bacteria</taxon>
        <taxon>Pseudomonadati</taxon>
        <taxon>Verrucomicrobiota</taxon>
        <taxon>Opitutia</taxon>
        <taxon>Opitutales</taxon>
        <taxon>Opitutaceae</taxon>
        <taxon>Synoicihabitans</taxon>
    </lineage>
</organism>
<evidence type="ECO:0000256" key="1">
    <source>
        <dbReference type="ARBA" id="ARBA00022679"/>
    </source>
</evidence>
<reference evidence="3" key="1">
    <citation type="submission" date="2023-03" db="EMBL/GenBank/DDBJ databases">
        <title>Lomoglobus Profundus gen. nov., sp. nov., a novel member of the phylum Verrucomicrobia, isolated from deep-marine sediment of South China Sea.</title>
        <authorList>
            <person name="Ahmad T."/>
            <person name="Ishaq S.E."/>
            <person name="Wang F."/>
        </authorList>
    </citation>
    <scope>NUCLEOTIDE SEQUENCE</scope>
    <source>
        <strain evidence="3">LMO-M01</strain>
    </source>
</reference>
<dbReference type="PANTHER" id="PTHR46401:SF2">
    <property type="entry name" value="GLYCOSYLTRANSFERASE WBBK-RELATED"/>
    <property type="match status" value="1"/>
</dbReference>
<dbReference type="AlphaFoldDB" id="A0AAF0CST7"/>